<evidence type="ECO:0000259" key="2">
    <source>
        <dbReference type="SMART" id="SM00867"/>
    </source>
</evidence>
<sequence length="188" mass="20254">MTLTADMIPGYRSGTWKVDLAHAEIAFSVRHLAISKVRGKFERFDATVVAAENPADSTAHVTIEVASINTGNETRDNHLRTNDFFSASEFPTIEFRSTGLRHEGGDFLLDGELTMKGVTKPVTIRGQFGGIVTDHSGAVKAAAEGTAVINRTEFGVTWNAPLETGGMLLGEDVTLSIEAQFELQQDAA</sequence>
<proteinExistence type="inferred from homology"/>
<comment type="similarity">
    <text evidence="1">Belongs to the UPF0312 family.</text>
</comment>
<dbReference type="Pfam" id="PF04264">
    <property type="entry name" value="YceI"/>
    <property type="match status" value="1"/>
</dbReference>
<dbReference type="OrthoDB" id="9811006at2"/>
<gene>
    <name evidence="3" type="ORF">EV141_0496</name>
</gene>
<evidence type="ECO:0000313" key="3">
    <source>
        <dbReference type="EMBL" id="RZS59276.1"/>
    </source>
</evidence>
<dbReference type="SUPFAM" id="SSF101874">
    <property type="entry name" value="YceI-like"/>
    <property type="match status" value="1"/>
</dbReference>
<evidence type="ECO:0000256" key="1">
    <source>
        <dbReference type="ARBA" id="ARBA00008812"/>
    </source>
</evidence>
<organism evidence="3 4">
    <name type="scientific">Microcella putealis</name>
    <dbReference type="NCBI Taxonomy" id="337005"/>
    <lineage>
        <taxon>Bacteria</taxon>
        <taxon>Bacillati</taxon>
        <taxon>Actinomycetota</taxon>
        <taxon>Actinomycetes</taxon>
        <taxon>Micrococcales</taxon>
        <taxon>Microbacteriaceae</taxon>
        <taxon>Microcella</taxon>
    </lineage>
</organism>
<dbReference type="EMBL" id="SGWW01000001">
    <property type="protein sequence ID" value="RZS59276.1"/>
    <property type="molecule type" value="Genomic_DNA"/>
</dbReference>
<dbReference type="Gene3D" id="2.40.128.110">
    <property type="entry name" value="Lipid/polyisoprenoid-binding, YceI-like"/>
    <property type="match status" value="1"/>
</dbReference>
<dbReference type="PANTHER" id="PTHR34406:SF1">
    <property type="entry name" value="PROTEIN YCEI"/>
    <property type="match status" value="1"/>
</dbReference>
<dbReference type="AlphaFoldDB" id="A0A4Q7LWA5"/>
<keyword evidence="4" id="KW-1185">Reference proteome</keyword>
<comment type="caution">
    <text evidence="3">The sequence shown here is derived from an EMBL/GenBank/DDBJ whole genome shotgun (WGS) entry which is preliminary data.</text>
</comment>
<dbReference type="RefSeq" id="WP_130484376.1">
    <property type="nucleotide sequence ID" value="NZ_SGWW01000001.1"/>
</dbReference>
<dbReference type="Proteomes" id="UP000293519">
    <property type="component" value="Unassembled WGS sequence"/>
</dbReference>
<dbReference type="SMART" id="SM00867">
    <property type="entry name" value="YceI"/>
    <property type="match status" value="1"/>
</dbReference>
<reference evidence="3 4" key="1">
    <citation type="journal article" date="2015" name="Stand. Genomic Sci.">
        <title>Genomic Encyclopedia of Bacterial and Archaeal Type Strains, Phase III: the genomes of soil and plant-associated and newly described type strains.</title>
        <authorList>
            <person name="Whitman W.B."/>
            <person name="Woyke T."/>
            <person name="Klenk H.P."/>
            <person name="Zhou Y."/>
            <person name="Lilburn T.G."/>
            <person name="Beck B.J."/>
            <person name="De Vos P."/>
            <person name="Vandamme P."/>
            <person name="Eisen J.A."/>
            <person name="Garrity G."/>
            <person name="Hugenholtz P."/>
            <person name="Kyrpides N.C."/>
        </authorList>
    </citation>
    <scope>NUCLEOTIDE SEQUENCE [LARGE SCALE GENOMIC DNA]</scope>
    <source>
        <strain evidence="3 4">CV2</strain>
    </source>
</reference>
<dbReference type="InterPro" id="IPR007372">
    <property type="entry name" value="Lipid/polyisoprenoid-bd_YceI"/>
</dbReference>
<dbReference type="InterPro" id="IPR036761">
    <property type="entry name" value="TTHA0802/YceI-like_sf"/>
</dbReference>
<name>A0A4Q7LWA5_9MICO</name>
<feature type="domain" description="Lipid/polyisoprenoid-binding YceI-like" evidence="2">
    <location>
        <begin position="15"/>
        <end position="182"/>
    </location>
</feature>
<dbReference type="PANTHER" id="PTHR34406">
    <property type="entry name" value="PROTEIN YCEI"/>
    <property type="match status" value="1"/>
</dbReference>
<evidence type="ECO:0000313" key="4">
    <source>
        <dbReference type="Proteomes" id="UP000293519"/>
    </source>
</evidence>
<accession>A0A4Q7LWA5</accession>
<protein>
    <submittedName>
        <fullName evidence="3">Polyisoprenoid-binding protein YceI</fullName>
    </submittedName>
</protein>